<dbReference type="InterPro" id="IPR036514">
    <property type="entry name" value="SGNH_hydro_sf"/>
</dbReference>
<gene>
    <name evidence="5" type="ORF">C4D60_Mb06t36290</name>
</gene>
<reference evidence="5 6" key="1">
    <citation type="journal article" date="2019" name="Nat. Plants">
        <title>Genome sequencing of Musa balbisiana reveals subgenome evolution and function divergence in polyploid bananas.</title>
        <authorList>
            <person name="Yao X."/>
        </authorList>
    </citation>
    <scope>NUCLEOTIDE SEQUENCE [LARGE SCALE GENOMIC DNA]</scope>
    <source>
        <strain evidence="6">cv. DH-PKW</strain>
        <tissue evidence="5">Leaves</tissue>
    </source>
</reference>
<dbReference type="PANTHER" id="PTHR22835:SF663">
    <property type="entry name" value="LIPASE-LIKE"/>
    <property type="match status" value="1"/>
</dbReference>
<protein>
    <recommendedName>
        <fullName evidence="7">GDSL esterase/lipase</fullName>
    </recommendedName>
</protein>
<dbReference type="SUPFAM" id="SSF52266">
    <property type="entry name" value="SGNH hydrolase"/>
    <property type="match status" value="1"/>
</dbReference>
<keyword evidence="3" id="KW-0378">Hydrolase</keyword>
<comment type="similarity">
    <text evidence="1">Belongs to the 'GDSL' lipolytic enzyme family.</text>
</comment>
<dbReference type="InterPro" id="IPR035669">
    <property type="entry name" value="SGNH_plant_lipase-like"/>
</dbReference>
<evidence type="ECO:0000256" key="2">
    <source>
        <dbReference type="ARBA" id="ARBA00022729"/>
    </source>
</evidence>
<dbReference type="Proteomes" id="UP000317650">
    <property type="component" value="Chromosome 6"/>
</dbReference>
<dbReference type="Gene3D" id="3.40.50.1110">
    <property type="entry name" value="SGNH hydrolase"/>
    <property type="match status" value="1"/>
</dbReference>
<evidence type="ECO:0000256" key="4">
    <source>
        <dbReference type="ARBA" id="ARBA00023180"/>
    </source>
</evidence>
<dbReference type="GO" id="GO:0016788">
    <property type="term" value="F:hydrolase activity, acting on ester bonds"/>
    <property type="evidence" value="ECO:0007669"/>
    <property type="project" value="InterPro"/>
</dbReference>
<organism evidence="5 6">
    <name type="scientific">Musa balbisiana</name>
    <name type="common">Banana</name>
    <dbReference type="NCBI Taxonomy" id="52838"/>
    <lineage>
        <taxon>Eukaryota</taxon>
        <taxon>Viridiplantae</taxon>
        <taxon>Streptophyta</taxon>
        <taxon>Embryophyta</taxon>
        <taxon>Tracheophyta</taxon>
        <taxon>Spermatophyta</taxon>
        <taxon>Magnoliopsida</taxon>
        <taxon>Liliopsida</taxon>
        <taxon>Zingiberales</taxon>
        <taxon>Musaceae</taxon>
        <taxon>Musa</taxon>
    </lineage>
</organism>
<evidence type="ECO:0000313" key="6">
    <source>
        <dbReference type="Proteomes" id="UP000317650"/>
    </source>
</evidence>
<dbReference type="PANTHER" id="PTHR22835">
    <property type="entry name" value="ZINC FINGER FYVE DOMAIN CONTAINING PROTEIN"/>
    <property type="match status" value="1"/>
</dbReference>
<dbReference type="InterPro" id="IPR001087">
    <property type="entry name" value="GDSL"/>
</dbReference>
<keyword evidence="2" id="KW-0732">Signal</keyword>
<sequence>MAMAMAMASPASGFRLRPHLPLLAICLASLNVMLVAGCYSAIFSFGDSLADTGNRLHSHRFDPVGRFPYGETFFHHPTGRYSDGRVMLDFIGNGSPSLTSHASTLFLSLRIASADEARWCVAAQAIGLPMVQPYLAGTHDGEDFRYGANFAVGGATALDNEFFRSKGMEVSWTNDSLSVQLEWFKHLLPSLCSTNCSDLMSESLFTVGEIGGNDYNHAFFQGRGVDEIKTFVPVVVSAIGSAIEELIKLGARTMIVPGNFPIGCVAVYLTVFQSDRREDYESGTGCIEWLNRFSMYHNRHLLDELSQLRRRYPEATIIYANYYEAAMAIFRSPQEYGFGKFPLAACCGGGGPYNYNDSSKCGKDAGVCSSPSTQISWDGIHLTEAAYKAIARGLLGPYTIPSLSRSCPTIKWNVLDNSDDEYSAQS</sequence>
<evidence type="ECO:0000256" key="3">
    <source>
        <dbReference type="ARBA" id="ARBA00022801"/>
    </source>
</evidence>
<evidence type="ECO:0000256" key="1">
    <source>
        <dbReference type="ARBA" id="ARBA00008668"/>
    </source>
</evidence>
<proteinExistence type="inferred from homology"/>
<dbReference type="Pfam" id="PF00657">
    <property type="entry name" value="Lipase_GDSL"/>
    <property type="match status" value="1"/>
</dbReference>
<evidence type="ECO:0000313" key="5">
    <source>
        <dbReference type="EMBL" id="THU51933.1"/>
    </source>
</evidence>
<dbReference type="EMBL" id="PYDT01000009">
    <property type="protein sequence ID" value="THU51933.1"/>
    <property type="molecule type" value="Genomic_DNA"/>
</dbReference>
<accession>A0A4S8IT89</accession>
<dbReference type="CDD" id="cd01837">
    <property type="entry name" value="SGNH_plant_lipase_like"/>
    <property type="match status" value="1"/>
</dbReference>
<keyword evidence="6" id="KW-1185">Reference proteome</keyword>
<comment type="caution">
    <text evidence="5">The sequence shown here is derived from an EMBL/GenBank/DDBJ whole genome shotgun (WGS) entry which is preliminary data.</text>
</comment>
<dbReference type="AlphaFoldDB" id="A0A4S8IT89"/>
<name>A0A4S8IT89_MUSBA</name>
<keyword evidence="4" id="KW-0325">Glycoprotein</keyword>
<evidence type="ECO:0008006" key="7">
    <source>
        <dbReference type="Google" id="ProtNLM"/>
    </source>
</evidence>
<dbReference type="STRING" id="52838.A0A4S8IT89"/>